<name>A0ABT9H435_9SPHN</name>
<keyword evidence="5" id="KW-1185">Reference proteome</keyword>
<dbReference type="Pfam" id="PF07486">
    <property type="entry name" value="Hydrolase_2"/>
    <property type="match status" value="1"/>
</dbReference>
<dbReference type="Proteomes" id="UP001235664">
    <property type="component" value="Unassembled WGS sequence"/>
</dbReference>
<evidence type="ECO:0000313" key="4">
    <source>
        <dbReference type="EMBL" id="MDP4538079.1"/>
    </source>
</evidence>
<gene>
    <name evidence="4" type="ORF">Q9K01_00365</name>
</gene>
<dbReference type="GO" id="GO:0016787">
    <property type="term" value="F:hydrolase activity"/>
    <property type="evidence" value="ECO:0007669"/>
    <property type="project" value="UniProtKB-KW"/>
</dbReference>
<accession>A0ABT9H435</accession>
<dbReference type="EMBL" id="JAVAIL010000001">
    <property type="protein sequence ID" value="MDP4538079.1"/>
    <property type="molecule type" value="Genomic_DNA"/>
</dbReference>
<feature type="signal peptide" evidence="2">
    <location>
        <begin position="1"/>
        <end position="26"/>
    </location>
</feature>
<dbReference type="RefSeq" id="WP_305928233.1">
    <property type="nucleotide sequence ID" value="NZ_JAVAIL010000001.1"/>
</dbReference>
<evidence type="ECO:0000313" key="5">
    <source>
        <dbReference type="Proteomes" id="UP001235664"/>
    </source>
</evidence>
<keyword evidence="4" id="KW-0378">Hydrolase</keyword>
<reference evidence="4 5" key="1">
    <citation type="submission" date="2023-08" db="EMBL/GenBank/DDBJ databases">
        <title>genomic of DY56.</title>
        <authorList>
            <person name="Wang Y."/>
        </authorList>
    </citation>
    <scope>NUCLEOTIDE SEQUENCE [LARGE SCALE GENOMIC DNA]</scope>
    <source>
        <strain evidence="4 5">DY56-A-20</strain>
    </source>
</reference>
<proteinExistence type="predicted"/>
<dbReference type="Gene3D" id="1.10.10.2520">
    <property type="entry name" value="Cell wall hydrolase SleB, domain 1"/>
    <property type="match status" value="1"/>
</dbReference>
<evidence type="ECO:0000256" key="1">
    <source>
        <dbReference type="SAM" id="MobiDB-lite"/>
    </source>
</evidence>
<comment type="caution">
    <text evidence="4">The sequence shown here is derived from an EMBL/GenBank/DDBJ whole genome shotgun (WGS) entry which is preliminary data.</text>
</comment>
<evidence type="ECO:0000256" key="2">
    <source>
        <dbReference type="SAM" id="SignalP"/>
    </source>
</evidence>
<feature type="region of interest" description="Disordered" evidence="1">
    <location>
        <begin position="57"/>
        <end position="89"/>
    </location>
</feature>
<feature type="chain" id="PRO_5046077514" evidence="2">
    <location>
        <begin position="27"/>
        <end position="217"/>
    </location>
</feature>
<dbReference type="InterPro" id="IPR042047">
    <property type="entry name" value="SleB_dom1"/>
</dbReference>
<evidence type="ECO:0000259" key="3">
    <source>
        <dbReference type="Pfam" id="PF07486"/>
    </source>
</evidence>
<protein>
    <submittedName>
        <fullName evidence="4">Cell wall hydrolase</fullName>
    </submittedName>
</protein>
<feature type="compositionally biased region" description="Polar residues" evidence="1">
    <location>
        <begin position="68"/>
        <end position="89"/>
    </location>
</feature>
<dbReference type="InterPro" id="IPR011105">
    <property type="entry name" value="Cell_wall_hydrolase_SleB"/>
</dbReference>
<feature type="domain" description="Cell wall hydrolase SleB" evidence="3">
    <location>
        <begin position="112"/>
        <end position="216"/>
    </location>
</feature>
<organism evidence="4 5">
    <name type="scientific">Qipengyuania benthica</name>
    <dbReference type="NCBI Taxonomy" id="3067651"/>
    <lineage>
        <taxon>Bacteria</taxon>
        <taxon>Pseudomonadati</taxon>
        <taxon>Pseudomonadota</taxon>
        <taxon>Alphaproteobacteria</taxon>
        <taxon>Sphingomonadales</taxon>
        <taxon>Erythrobacteraceae</taxon>
        <taxon>Qipengyuania</taxon>
    </lineage>
</organism>
<sequence>MTATVAAVAAGTVLTFAGAETSGAFAQDSGPAPESIQLPEEVMPVFVAKPVVQPVPEASPADDFSDLSDPQVSDSPASASSLQELVSQTPTDSALSEELHCLAGAVYFESRGEPLAGQLAVAQVIINRTESRQFPASYCGVVHQRSQFSFVKNGRMPSPRRASSAWQRAKAIARIAHQGTWQSEADDSLYFHANYVRPSWSRSKQARARISTHIFYR</sequence>
<keyword evidence="2" id="KW-0732">Signal</keyword>